<dbReference type="SUPFAM" id="SSF57756">
    <property type="entry name" value="Retrovirus zinc finger-like domains"/>
    <property type="match status" value="2"/>
</dbReference>
<dbReference type="GO" id="GO:0008270">
    <property type="term" value="F:zinc ion binding"/>
    <property type="evidence" value="ECO:0007669"/>
    <property type="project" value="UniProtKB-KW"/>
</dbReference>
<dbReference type="InterPro" id="IPR045345">
    <property type="entry name" value="Gag_p24_C"/>
</dbReference>
<dbReference type="Gene3D" id="1.10.150.490">
    <property type="entry name" value="Retroviral GAG p10 protein"/>
    <property type="match status" value="1"/>
</dbReference>
<keyword evidence="1" id="KW-0479">Metal-binding</keyword>
<keyword evidence="3" id="KW-0862">Zinc</keyword>
<evidence type="ECO:0000256" key="2">
    <source>
        <dbReference type="ARBA" id="ARBA00022771"/>
    </source>
</evidence>
<dbReference type="SMART" id="SM00343">
    <property type="entry name" value="ZnF_C2HC"/>
    <property type="match status" value="2"/>
</dbReference>
<dbReference type="SMR" id="A0A510NUK5"/>
<evidence type="ECO:0000256" key="4">
    <source>
        <dbReference type="PROSITE-ProRule" id="PRU00047"/>
    </source>
</evidence>
<dbReference type="RefSeq" id="XP_011237991.1">
    <property type="nucleotide sequence ID" value="XM_011239689.3"/>
</dbReference>
<feature type="region of interest" description="Disordered" evidence="5">
    <location>
        <begin position="698"/>
        <end position="721"/>
    </location>
</feature>
<dbReference type="Gene3D" id="1.10.375.10">
    <property type="entry name" value="Human Immunodeficiency Virus Type 1 Capsid Protein"/>
    <property type="match status" value="1"/>
</dbReference>
<dbReference type="Pfam" id="PF00607">
    <property type="entry name" value="Gag_p24"/>
    <property type="match status" value="1"/>
</dbReference>
<dbReference type="InterPro" id="IPR003322">
    <property type="entry name" value="B_retro_matrix"/>
</dbReference>
<proteinExistence type="predicted"/>
<accession>A0A510NUK5</accession>
<dbReference type="GeneID" id="50518"/>
<sequence>MGNKLSKEAAFIKGLKVALRERGVRVKKKDLIKFFIFIDQVCPWFIIDGADIHRKKWRRVGRELNDILARQGPEAVPANVFTYWSLIRDLVENAVDDPEKQQLLSVAEYCLRPFSREAVEGSLPNPPRAAEGPKIPQATLYPQVPIGTLPAQPMQPAPANPPLINPVFKKSLAEGLLVSGDSETVEQEVVRPRKPERLRGASAPPPNPPPYLPRICTPAPWPQALPVPTLIDAKDKLASQVAGLQEVLELQQQYARLSTDLASLQNSLKETILAPPLAAASGGVKKKASRTVKNKALACPVITRSTGAASCDPPTSTEEEQPSTVRARSASVEIGPLRAPQADLSDTNSEGRTGSESDNEIAHEPGEQLTVPIRQTEFRKLRFKDLKELNSAVRTYGPSAPYTLSLLEALPGGGHMLPSEWIRVIQTVLTRGQFLSWKADFLDRCQTIATTNQRNPRTPSAGWTFEKLSGQGKYAAEARQKHFPTGLLAQTANAALGAWRAIPMKGSVITPLTKIIQGAQEDYSEFVSRLLEAAERTLGHEDADNKLVKQLAFENANSACKAVLRGKIRDKDLNEMIHLCRDVDMFTHKMSQTVNLAIGAALRQAGPQKNCFKCGQPGHFARQCPAVPSLNSASTQPTDHSFRPTRPNSLCSRCKKGMHWTNTCRAQTDVFGNPLPPIQGNEYGGQPRVPKTISFLPATGHSRQTNQPLVSPEPPQAAQAWTCVPPPAQF</sequence>
<feature type="compositionally biased region" description="Basic and acidic residues" evidence="5">
    <location>
        <begin position="188"/>
        <end position="199"/>
    </location>
</feature>
<evidence type="ECO:0000313" key="7">
    <source>
        <dbReference type="EMBL" id="FAA01281.1"/>
    </source>
</evidence>
<dbReference type="AGR" id="MGI:87853"/>
<dbReference type="InterPro" id="IPR010999">
    <property type="entry name" value="Retrovr_matrix"/>
</dbReference>
<dbReference type="GO" id="GO:0005198">
    <property type="term" value="F:structural molecule activity"/>
    <property type="evidence" value="ECO:0007669"/>
    <property type="project" value="InterPro"/>
</dbReference>
<dbReference type="Gene3D" id="1.10.1200.30">
    <property type="match status" value="1"/>
</dbReference>
<feature type="compositionally biased region" description="Polar residues" evidence="5">
    <location>
        <begin position="305"/>
        <end position="326"/>
    </location>
</feature>
<dbReference type="PROSITE" id="PS50158">
    <property type="entry name" value="ZF_CCHC"/>
    <property type="match status" value="1"/>
</dbReference>
<keyword evidence="2 4" id="KW-0863">Zinc-finger</keyword>
<dbReference type="SUPFAM" id="SSF47943">
    <property type="entry name" value="Retrovirus capsid protein, N-terminal core domain"/>
    <property type="match status" value="1"/>
</dbReference>
<dbReference type="AlphaFoldDB" id="A0A510NUK5"/>
<feature type="region of interest" description="Disordered" evidence="5">
    <location>
        <begin position="305"/>
        <end position="367"/>
    </location>
</feature>
<name>A0A510NUK5_MOUSE</name>
<reference evidence="7" key="1">
    <citation type="journal article" date="2019" name="Commun. Biol.">
        <title>Nested retrotransposition in the East Asian mouse genome causes the classical nonagouti mutation.</title>
        <authorList>
            <person name="Tanave A."/>
            <person name="Imai Y."/>
            <person name="Koide T."/>
        </authorList>
    </citation>
    <scope>NUCLEOTIDE SEQUENCE</scope>
    <source>
        <strain evidence="7">C57BL/6J</strain>
    </source>
</reference>
<dbReference type="Pfam" id="PF00098">
    <property type="entry name" value="zf-CCHC"/>
    <property type="match status" value="1"/>
</dbReference>
<dbReference type="PANTHER" id="PTHR40389">
    <property type="entry name" value="ENDOGENOUS RETROVIRUS GROUP K MEMBER 24 GAG POLYPROTEIN-RELATED"/>
    <property type="match status" value="1"/>
</dbReference>
<dbReference type="InterPro" id="IPR001878">
    <property type="entry name" value="Znf_CCHC"/>
</dbReference>
<dbReference type="CTD" id="50518"/>
<dbReference type="InterPro" id="IPR008919">
    <property type="entry name" value="Retrov_capsid_N"/>
</dbReference>
<dbReference type="Pfam" id="PF19317">
    <property type="entry name" value="Gag_p24_C"/>
    <property type="match status" value="1"/>
</dbReference>
<dbReference type="EMBL" id="BR001522">
    <property type="protein sequence ID" value="FAA01281.1"/>
    <property type="molecule type" value="Genomic_DNA"/>
</dbReference>
<dbReference type="InterPro" id="IPR038124">
    <property type="entry name" value="B_retro_matrix_sf"/>
</dbReference>
<dbReference type="InterPro" id="IPR036875">
    <property type="entry name" value="Znf_CCHC_sf"/>
</dbReference>
<feature type="region of interest" description="Disordered" evidence="5">
    <location>
        <begin position="183"/>
        <end position="210"/>
    </location>
</feature>
<dbReference type="MGI" id="MGI:87853">
    <property type="gene designation" value="a"/>
</dbReference>
<dbReference type="GO" id="GO:0016032">
    <property type="term" value="P:viral process"/>
    <property type="evidence" value="ECO:0007669"/>
    <property type="project" value="InterPro"/>
</dbReference>
<dbReference type="Pfam" id="PF02337">
    <property type="entry name" value="Gag_p10"/>
    <property type="match status" value="1"/>
</dbReference>
<dbReference type="DNASU" id="50518"/>
<feature type="compositionally biased region" description="Polar residues" evidence="5">
    <location>
        <begin position="344"/>
        <end position="356"/>
    </location>
</feature>
<dbReference type="SUPFAM" id="SSF47836">
    <property type="entry name" value="Retroviral matrix proteins"/>
    <property type="match status" value="1"/>
</dbReference>
<dbReference type="InterPro" id="IPR008916">
    <property type="entry name" value="Retrov_capsid_C"/>
</dbReference>
<feature type="domain" description="CCHC-type" evidence="6">
    <location>
        <begin position="611"/>
        <end position="625"/>
    </location>
</feature>
<dbReference type="GO" id="GO:0003676">
    <property type="term" value="F:nucleic acid binding"/>
    <property type="evidence" value="ECO:0007669"/>
    <property type="project" value="InterPro"/>
</dbReference>
<dbReference type="OrthoDB" id="9633697at2759"/>
<protein>
    <submittedName>
        <fullName evidence="7">Gag polyprotein</fullName>
    </submittedName>
</protein>
<dbReference type="Gene3D" id="4.10.60.10">
    <property type="entry name" value="Zinc finger, CCHC-type"/>
    <property type="match status" value="1"/>
</dbReference>
<dbReference type="Pfam" id="PF14787">
    <property type="entry name" value="zf-CCHC_5"/>
    <property type="match status" value="1"/>
</dbReference>
<evidence type="ECO:0000313" key="8">
    <source>
        <dbReference type="MGI" id="MGI:87853"/>
    </source>
</evidence>
<dbReference type="InterPro" id="IPR050195">
    <property type="entry name" value="Primate_lentivir_Gag_pol-like"/>
</dbReference>
<evidence type="ECO:0000259" key="6">
    <source>
        <dbReference type="PROSITE" id="PS50158"/>
    </source>
</evidence>
<evidence type="ECO:0000256" key="5">
    <source>
        <dbReference type="SAM" id="MobiDB-lite"/>
    </source>
</evidence>
<evidence type="ECO:0000256" key="1">
    <source>
        <dbReference type="ARBA" id="ARBA00022723"/>
    </source>
</evidence>
<dbReference type="PANTHER" id="PTHR40389:SF3">
    <property type="entry name" value="IGE-BINDING PROTEIN"/>
    <property type="match status" value="1"/>
</dbReference>
<dbReference type="SUPFAM" id="SSF47353">
    <property type="entry name" value="Retrovirus capsid dimerization domain-like"/>
    <property type="match status" value="1"/>
</dbReference>
<organism evidence="7">
    <name type="scientific">Mus musculus</name>
    <name type="common">Mouse</name>
    <dbReference type="NCBI Taxonomy" id="10090"/>
    <lineage>
        <taxon>Eukaryota</taxon>
        <taxon>Metazoa</taxon>
        <taxon>Chordata</taxon>
        <taxon>Craniata</taxon>
        <taxon>Vertebrata</taxon>
        <taxon>Euteleostomi</taxon>
        <taxon>Mammalia</taxon>
        <taxon>Eutheria</taxon>
        <taxon>Euarchontoglires</taxon>
        <taxon>Glires</taxon>
        <taxon>Rodentia</taxon>
        <taxon>Myomorpha</taxon>
        <taxon>Muroidea</taxon>
        <taxon>Muridae</taxon>
        <taxon>Murinae</taxon>
        <taxon>Mus</taxon>
        <taxon>Mus</taxon>
    </lineage>
</organism>
<evidence type="ECO:0000256" key="3">
    <source>
        <dbReference type="ARBA" id="ARBA00022833"/>
    </source>
</evidence>
<gene>
    <name evidence="8" type="primary">a</name>
    <name evidence="7" type="synonym">gag</name>
</gene>